<evidence type="ECO:0000313" key="2">
    <source>
        <dbReference type="EMBL" id="GIP15247.1"/>
    </source>
</evidence>
<reference evidence="2" key="1">
    <citation type="submission" date="2021-03" db="EMBL/GenBank/DDBJ databases">
        <title>Antimicrobial resistance genes in bacteria isolated from Japanese honey, and their potential for conferring macrolide and lincosamide resistance in the American foulbrood pathogen Paenibacillus larvae.</title>
        <authorList>
            <person name="Okamoto M."/>
            <person name="Kumagai M."/>
            <person name="Kanamori H."/>
            <person name="Takamatsu D."/>
        </authorList>
    </citation>
    <scope>NUCLEOTIDE SEQUENCE</scope>
    <source>
        <strain evidence="2">J40TS1</strain>
    </source>
</reference>
<name>A0A920CSX3_9BACL</name>
<sequence length="155" mass="17737">MDNLVEIVIMLIAGCFLLALLYRFIYRWLHTPSTMSRIKLGRGGKLKDNDPNVNLLERHGYAVISGRHQIPVVVELDGEVLERSATIIIDYVAEKKGCSYIVKTERERQPIDLTTADLKKHLLMYALLLPDMSGILYINHKEGKIHRIAFHLAEK</sequence>
<feature type="transmembrane region" description="Helical" evidence="1">
    <location>
        <begin position="7"/>
        <end position="26"/>
    </location>
</feature>
<dbReference type="EMBL" id="BOSE01000001">
    <property type="protein sequence ID" value="GIP15247.1"/>
    <property type="molecule type" value="Genomic_DNA"/>
</dbReference>
<gene>
    <name evidence="2" type="ORF">J40TS1_08890</name>
</gene>
<keyword evidence="1" id="KW-1133">Transmembrane helix</keyword>
<comment type="caution">
    <text evidence="2">The sequence shown here is derived from an EMBL/GenBank/DDBJ whole genome shotgun (WGS) entry which is preliminary data.</text>
</comment>
<organism evidence="2 3">
    <name type="scientific">Paenibacillus montaniterrae</name>
    <dbReference type="NCBI Taxonomy" id="429341"/>
    <lineage>
        <taxon>Bacteria</taxon>
        <taxon>Bacillati</taxon>
        <taxon>Bacillota</taxon>
        <taxon>Bacilli</taxon>
        <taxon>Bacillales</taxon>
        <taxon>Paenibacillaceae</taxon>
        <taxon>Paenibacillus</taxon>
    </lineage>
</organism>
<keyword evidence="1" id="KW-0812">Transmembrane</keyword>
<protein>
    <submittedName>
        <fullName evidence="2">Uncharacterized protein</fullName>
    </submittedName>
</protein>
<evidence type="ECO:0000256" key="1">
    <source>
        <dbReference type="SAM" id="Phobius"/>
    </source>
</evidence>
<keyword evidence="1" id="KW-0472">Membrane</keyword>
<proteinExistence type="predicted"/>
<dbReference type="RefSeq" id="WP_213513475.1">
    <property type="nucleotide sequence ID" value="NZ_BOSE01000001.1"/>
</dbReference>
<evidence type="ECO:0000313" key="3">
    <source>
        <dbReference type="Proteomes" id="UP000683139"/>
    </source>
</evidence>
<dbReference type="Proteomes" id="UP000683139">
    <property type="component" value="Unassembled WGS sequence"/>
</dbReference>
<dbReference type="AlphaFoldDB" id="A0A920CSX3"/>
<keyword evidence="3" id="KW-1185">Reference proteome</keyword>
<accession>A0A920CSX3</accession>